<evidence type="ECO:0000313" key="2">
    <source>
        <dbReference type="EMBL" id="EKX39985.1"/>
    </source>
</evidence>
<evidence type="ECO:0000256" key="1">
    <source>
        <dbReference type="SAM" id="MobiDB-lite"/>
    </source>
</evidence>
<proteinExistence type="predicted"/>
<evidence type="ECO:0000313" key="3">
    <source>
        <dbReference type="EnsemblProtists" id="EKX39985"/>
    </source>
</evidence>
<dbReference type="GeneID" id="17296747"/>
<accession>L1IVW5</accession>
<evidence type="ECO:0000313" key="4">
    <source>
        <dbReference type="Proteomes" id="UP000011087"/>
    </source>
</evidence>
<dbReference type="EMBL" id="JH993035">
    <property type="protein sequence ID" value="EKX39985.1"/>
    <property type="molecule type" value="Genomic_DNA"/>
</dbReference>
<organism evidence="2">
    <name type="scientific">Guillardia theta (strain CCMP2712)</name>
    <name type="common">Cryptophyte</name>
    <dbReference type="NCBI Taxonomy" id="905079"/>
    <lineage>
        <taxon>Eukaryota</taxon>
        <taxon>Cryptophyceae</taxon>
        <taxon>Pyrenomonadales</taxon>
        <taxon>Geminigeraceae</taxon>
        <taxon>Guillardia</taxon>
    </lineage>
</organism>
<reference evidence="3" key="3">
    <citation type="submission" date="2015-06" db="UniProtKB">
        <authorList>
            <consortium name="EnsemblProtists"/>
        </authorList>
    </citation>
    <scope>IDENTIFICATION</scope>
</reference>
<keyword evidence="4" id="KW-1185">Reference proteome</keyword>
<reference evidence="2 4" key="1">
    <citation type="journal article" date="2012" name="Nature">
        <title>Algal genomes reveal evolutionary mosaicism and the fate of nucleomorphs.</title>
        <authorList>
            <consortium name="DOE Joint Genome Institute"/>
            <person name="Curtis B.A."/>
            <person name="Tanifuji G."/>
            <person name="Burki F."/>
            <person name="Gruber A."/>
            <person name="Irimia M."/>
            <person name="Maruyama S."/>
            <person name="Arias M.C."/>
            <person name="Ball S.G."/>
            <person name="Gile G.H."/>
            <person name="Hirakawa Y."/>
            <person name="Hopkins J.F."/>
            <person name="Kuo A."/>
            <person name="Rensing S.A."/>
            <person name="Schmutz J."/>
            <person name="Symeonidi A."/>
            <person name="Elias M."/>
            <person name="Eveleigh R.J."/>
            <person name="Herman E.K."/>
            <person name="Klute M.J."/>
            <person name="Nakayama T."/>
            <person name="Obornik M."/>
            <person name="Reyes-Prieto A."/>
            <person name="Armbrust E.V."/>
            <person name="Aves S.J."/>
            <person name="Beiko R.G."/>
            <person name="Coutinho P."/>
            <person name="Dacks J.B."/>
            <person name="Durnford D.G."/>
            <person name="Fast N.M."/>
            <person name="Green B.R."/>
            <person name="Grisdale C.J."/>
            <person name="Hempel F."/>
            <person name="Henrissat B."/>
            <person name="Hoppner M.P."/>
            <person name="Ishida K."/>
            <person name="Kim E."/>
            <person name="Koreny L."/>
            <person name="Kroth P.G."/>
            <person name="Liu Y."/>
            <person name="Malik S.B."/>
            <person name="Maier U.G."/>
            <person name="McRose D."/>
            <person name="Mock T."/>
            <person name="Neilson J.A."/>
            <person name="Onodera N.T."/>
            <person name="Poole A.M."/>
            <person name="Pritham E.J."/>
            <person name="Richards T.A."/>
            <person name="Rocap G."/>
            <person name="Roy S.W."/>
            <person name="Sarai C."/>
            <person name="Schaack S."/>
            <person name="Shirato S."/>
            <person name="Slamovits C.H."/>
            <person name="Spencer D.F."/>
            <person name="Suzuki S."/>
            <person name="Worden A.Z."/>
            <person name="Zauner S."/>
            <person name="Barry K."/>
            <person name="Bell C."/>
            <person name="Bharti A.K."/>
            <person name="Crow J.A."/>
            <person name="Grimwood J."/>
            <person name="Kramer R."/>
            <person name="Lindquist E."/>
            <person name="Lucas S."/>
            <person name="Salamov A."/>
            <person name="McFadden G.I."/>
            <person name="Lane C.E."/>
            <person name="Keeling P.J."/>
            <person name="Gray M.W."/>
            <person name="Grigoriev I.V."/>
            <person name="Archibald J.M."/>
        </authorList>
    </citation>
    <scope>NUCLEOTIDE SEQUENCE</scope>
    <source>
        <strain evidence="2 4">CCMP2712</strain>
    </source>
</reference>
<dbReference type="KEGG" id="gtt:GUITHDRAFT_113980"/>
<dbReference type="RefSeq" id="XP_005826965.1">
    <property type="nucleotide sequence ID" value="XM_005826908.1"/>
</dbReference>
<gene>
    <name evidence="2" type="ORF">GUITHDRAFT_113980</name>
</gene>
<name>L1IVW5_GUITC</name>
<sequence length="299" mass="34308">MVRPSASDDSKSVGVCFAQAVSRVVPPFHHLFIPRKGRLSMYEGLKECIPPAVRSDLQSSGSFGLSEIEFNKILERNGFNKIRDRCTLPMDLKQTDFAKSCSARYLFSNRRWRNPDDPHELEELRQGWLRLRQCALKLGVDVSFETLVQCCRARHALWARLTSNWRKTPRRVCRKKTIAASTKQRQQTTTDPSSSELISISHDSAPSSTFSPAPTQDSCEDELDIMRLNSLSEDETAEWIRKLERLQGGGKKDEELYLQQFSEASHAMWETITEEIESQSLQSDEDLTRQTLNNLMTRY</sequence>
<feature type="compositionally biased region" description="Low complexity" evidence="1">
    <location>
        <begin position="193"/>
        <end position="215"/>
    </location>
</feature>
<dbReference type="EnsemblProtists" id="EKX39985">
    <property type="protein sequence ID" value="EKX39985"/>
    <property type="gene ID" value="GUITHDRAFT_113980"/>
</dbReference>
<feature type="compositionally biased region" description="Polar residues" evidence="1">
    <location>
        <begin position="179"/>
        <end position="192"/>
    </location>
</feature>
<dbReference type="Proteomes" id="UP000011087">
    <property type="component" value="Unassembled WGS sequence"/>
</dbReference>
<dbReference type="HOGENOM" id="CLU_932061_0_0_1"/>
<feature type="region of interest" description="Disordered" evidence="1">
    <location>
        <begin position="176"/>
        <end position="219"/>
    </location>
</feature>
<dbReference type="AlphaFoldDB" id="L1IVW5"/>
<protein>
    <submittedName>
        <fullName evidence="2 3">Uncharacterized protein</fullName>
    </submittedName>
</protein>
<reference evidence="4" key="2">
    <citation type="submission" date="2012-11" db="EMBL/GenBank/DDBJ databases">
        <authorList>
            <person name="Kuo A."/>
            <person name="Curtis B.A."/>
            <person name="Tanifuji G."/>
            <person name="Burki F."/>
            <person name="Gruber A."/>
            <person name="Irimia M."/>
            <person name="Maruyama S."/>
            <person name="Arias M.C."/>
            <person name="Ball S.G."/>
            <person name="Gile G.H."/>
            <person name="Hirakawa Y."/>
            <person name="Hopkins J.F."/>
            <person name="Rensing S.A."/>
            <person name="Schmutz J."/>
            <person name="Symeonidi A."/>
            <person name="Elias M."/>
            <person name="Eveleigh R.J."/>
            <person name="Herman E.K."/>
            <person name="Klute M.J."/>
            <person name="Nakayama T."/>
            <person name="Obornik M."/>
            <person name="Reyes-Prieto A."/>
            <person name="Armbrust E.V."/>
            <person name="Aves S.J."/>
            <person name="Beiko R.G."/>
            <person name="Coutinho P."/>
            <person name="Dacks J.B."/>
            <person name="Durnford D.G."/>
            <person name="Fast N.M."/>
            <person name="Green B.R."/>
            <person name="Grisdale C."/>
            <person name="Hempe F."/>
            <person name="Henrissat B."/>
            <person name="Hoppner M.P."/>
            <person name="Ishida K.-I."/>
            <person name="Kim E."/>
            <person name="Koreny L."/>
            <person name="Kroth P.G."/>
            <person name="Liu Y."/>
            <person name="Malik S.-B."/>
            <person name="Maier U.G."/>
            <person name="McRose D."/>
            <person name="Mock T."/>
            <person name="Neilson J.A."/>
            <person name="Onodera N.T."/>
            <person name="Poole A.M."/>
            <person name="Pritham E.J."/>
            <person name="Richards T.A."/>
            <person name="Rocap G."/>
            <person name="Roy S.W."/>
            <person name="Sarai C."/>
            <person name="Schaack S."/>
            <person name="Shirato S."/>
            <person name="Slamovits C.H."/>
            <person name="Spencer D.F."/>
            <person name="Suzuki S."/>
            <person name="Worden A.Z."/>
            <person name="Zauner S."/>
            <person name="Barry K."/>
            <person name="Bell C."/>
            <person name="Bharti A.K."/>
            <person name="Crow J.A."/>
            <person name="Grimwood J."/>
            <person name="Kramer R."/>
            <person name="Lindquist E."/>
            <person name="Lucas S."/>
            <person name="Salamov A."/>
            <person name="McFadden G.I."/>
            <person name="Lane C.E."/>
            <person name="Keeling P.J."/>
            <person name="Gray M.W."/>
            <person name="Grigoriev I.V."/>
            <person name="Archibald J.M."/>
        </authorList>
    </citation>
    <scope>NUCLEOTIDE SEQUENCE</scope>
    <source>
        <strain evidence="4">CCMP2712</strain>
    </source>
</reference>
<dbReference type="PaxDb" id="55529-EKX39985"/>